<reference evidence="1" key="1">
    <citation type="journal article" date="2020" name="mSystems">
        <title>Genome- and Community-Level Interaction Insights into Carbon Utilization and Element Cycling Functions of Hydrothermarchaeota in Hydrothermal Sediment.</title>
        <authorList>
            <person name="Zhou Z."/>
            <person name="Liu Y."/>
            <person name="Xu W."/>
            <person name="Pan J."/>
            <person name="Luo Z.H."/>
            <person name="Li M."/>
        </authorList>
    </citation>
    <scope>NUCLEOTIDE SEQUENCE [LARGE SCALE GENOMIC DNA]</scope>
    <source>
        <strain evidence="1">SpSt-1</strain>
    </source>
</reference>
<dbReference type="SUPFAM" id="SSF52540">
    <property type="entry name" value="P-loop containing nucleoside triphosphate hydrolases"/>
    <property type="match status" value="1"/>
</dbReference>
<dbReference type="EMBL" id="DRUB01000001">
    <property type="protein sequence ID" value="HHR95268.1"/>
    <property type="molecule type" value="Genomic_DNA"/>
</dbReference>
<dbReference type="AlphaFoldDB" id="A0A7C5UTC8"/>
<name>A0A7C5UTC8_9CREN</name>
<evidence type="ECO:0000313" key="1">
    <source>
        <dbReference type="EMBL" id="HHR95268.1"/>
    </source>
</evidence>
<gene>
    <name evidence="1" type="ORF">ENL47_00175</name>
</gene>
<dbReference type="Gene3D" id="3.40.50.300">
    <property type="entry name" value="P-loop containing nucleotide triphosphate hydrolases"/>
    <property type="match status" value="1"/>
</dbReference>
<sequence length="70" mass="7612">MIDSLIYINPIPFVYSNNLGLGDIYLGIDLDFGSKVYWNPTSAINSHLFIVGPSGSGKSVALSTISYRID</sequence>
<protein>
    <recommendedName>
        <fullName evidence="2">ATP-binding protein</fullName>
    </recommendedName>
</protein>
<dbReference type="InterPro" id="IPR027417">
    <property type="entry name" value="P-loop_NTPase"/>
</dbReference>
<proteinExistence type="predicted"/>
<organism evidence="1">
    <name type="scientific">Ignisphaera aggregans</name>
    <dbReference type="NCBI Taxonomy" id="334771"/>
    <lineage>
        <taxon>Archaea</taxon>
        <taxon>Thermoproteota</taxon>
        <taxon>Thermoprotei</taxon>
        <taxon>Desulfurococcales</taxon>
        <taxon>Desulfurococcaceae</taxon>
        <taxon>Ignisphaera</taxon>
    </lineage>
</organism>
<evidence type="ECO:0008006" key="2">
    <source>
        <dbReference type="Google" id="ProtNLM"/>
    </source>
</evidence>
<accession>A0A7C5UTC8</accession>
<comment type="caution">
    <text evidence="1">The sequence shown here is derived from an EMBL/GenBank/DDBJ whole genome shotgun (WGS) entry which is preliminary data.</text>
</comment>